<dbReference type="Gene3D" id="1.20.120.50">
    <property type="entry name" value="Hemerythrin-like"/>
    <property type="match status" value="1"/>
</dbReference>
<evidence type="ECO:0000313" key="5">
    <source>
        <dbReference type="EMBL" id="BAO28432.1"/>
    </source>
</evidence>
<organism evidence="5 6">
    <name type="scientific">Sulfuritalea hydrogenivorans sk43H</name>
    <dbReference type="NCBI Taxonomy" id="1223802"/>
    <lineage>
        <taxon>Bacteria</taxon>
        <taxon>Pseudomonadati</taxon>
        <taxon>Pseudomonadota</taxon>
        <taxon>Betaproteobacteria</taxon>
        <taxon>Nitrosomonadales</taxon>
        <taxon>Sterolibacteriaceae</taxon>
        <taxon>Sulfuritalea</taxon>
    </lineage>
</organism>
<dbReference type="InterPro" id="IPR035938">
    <property type="entry name" value="Hemerythrin-like_sf"/>
</dbReference>
<dbReference type="HOGENOM" id="CLU_1626212_0_0_4"/>
<proteinExistence type="inferred from homology"/>
<dbReference type="STRING" id="1223802.SUTH_00618"/>
<evidence type="ECO:0000313" key="6">
    <source>
        <dbReference type="Proteomes" id="UP000031637"/>
    </source>
</evidence>
<dbReference type="KEGG" id="shd:SUTH_00618"/>
<dbReference type="EMBL" id="AP012547">
    <property type="protein sequence ID" value="BAO28432.1"/>
    <property type="molecule type" value="Genomic_DNA"/>
</dbReference>
<evidence type="ECO:0000256" key="2">
    <source>
        <dbReference type="ARBA" id="ARBA00022723"/>
    </source>
</evidence>
<dbReference type="Pfam" id="PF01814">
    <property type="entry name" value="Hemerythrin"/>
    <property type="match status" value="1"/>
</dbReference>
<accession>W0SBZ7</accession>
<evidence type="ECO:0000256" key="3">
    <source>
        <dbReference type="ARBA" id="ARBA00023004"/>
    </source>
</evidence>
<keyword evidence="6" id="KW-1185">Reference proteome</keyword>
<dbReference type="AlphaFoldDB" id="W0SBZ7"/>
<feature type="domain" description="Hemerythrin-like" evidence="4">
    <location>
        <begin position="18"/>
        <end position="148"/>
    </location>
</feature>
<dbReference type="SUPFAM" id="SSF47188">
    <property type="entry name" value="Hemerythrin-like"/>
    <property type="match status" value="1"/>
</dbReference>
<dbReference type="Proteomes" id="UP000031637">
    <property type="component" value="Chromosome"/>
</dbReference>
<dbReference type="RefSeq" id="WP_041096995.1">
    <property type="nucleotide sequence ID" value="NZ_AP012547.1"/>
</dbReference>
<name>W0SBZ7_9PROT</name>
<evidence type="ECO:0000256" key="1">
    <source>
        <dbReference type="ARBA" id="ARBA00010587"/>
    </source>
</evidence>
<keyword evidence="3" id="KW-0408">Iron</keyword>
<dbReference type="InterPro" id="IPR012312">
    <property type="entry name" value="Hemerythrin-like"/>
</dbReference>
<keyword evidence="2" id="KW-0479">Metal-binding</keyword>
<reference evidence="5 6" key="1">
    <citation type="journal article" date="2014" name="Syst. Appl. Microbiol.">
        <title>Complete genomes of freshwater sulfur oxidizers Sulfuricella denitrificans skB26 and Sulfuritalea hydrogenivorans sk43H: genetic insights into the sulfur oxidation pathway of betaproteobacteria.</title>
        <authorList>
            <person name="Watanabe T."/>
            <person name="Kojima H."/>
            <person name="Fukui M."/>
        </authorList>
    </citation>
    <scope>NUCLEOTIDE SEQUENCE [LARGE SCALE GENOMIC DNA]</scope>
    <source>
        <strain evidence="5">DSM22779</strain>
    </source>
</reference>
<comment type="similarity">
    <text evidence="1">Belongs to the hemerythrin family.</text>
</comment>
<dbReference type="GO" id="GO:0046872">
    <property type="term" value="F:metal ion binding"/>
    <property type="evidence" value="ECO:0007669"/>
    <property type="project" value="UniProtKB-KW"/>
</dbReference>
<gene>
    <name evidence="5" type="ORF">SUTH_00618</name>
</gene>
<protein>
    <recommendedName>
        <fullName evidence="4">Hemerythrin-like domain-containing protein</fullName>
    </recommendedName>
</protein>
<sequence length="163" mass="18362">MSQVAMPEFRYDFGNSGIDADHSALAMILEALEQVCDESAGADCRCDVCPEKKTRSCHGLLKDLCGRMQALLLEHFQREHELMNSLPRSQTTKAHCERHRRAHVSFSTRYNLAAAKLNDCQPAIGARELESLVLDWIRGHALEFDAELSALLNRPVGDRQRRA</sequence>
<evidence type="ECO:0000259" key="4">
    <source>
        <dbReference type="Pfam" id="PF01814"/>
    </source>
</evidence>